<comment type="caution">
    <text evidence="4">The sequence shown here is derived from an EMBL/GenBank/DDBJ whole genome shotgun (WGS) entry which is preliminary data.</text>
</comment>
<dbReference type="InterPro" id="IPR011611">
    <property type="entry name" value="PfkB_dom"/>
</dbReference>
<keyword evidence="2 4" id="KW-0418">Kinase</keyword>
<dbReference type="Pfam" id="PF00294">
    <property type="entry name" value="PfkB"/>
    <property type="match status" value="1"/>
</dbReference>
<evidence type="ECO:0000313" key="4">
    <source>
        <dbReference type="EMBL" id="NBJ92382.1"/>
    </source>
</evidence>
<keyword evidence="1" id="KW-0808">Transferase</keyword>
<keyword evidence="5" id="KW-1185">Reference proteome</keyword>
<evidence type="ECO:0000259" key="3">
    <source>
        <dbReference type="Pfam" id="PF00294"/>
    </source>
</evidence>
<evidence type="ECO:0000256" key="1">
    <source>
        <dbReference type="ARBA" id="ARBA00022679"/>
    </source>
</evidence>
<protein>
    <submittedName>
        <fullName evidence="4">Carbohydrate kinase family protein</fullName>
    </submittedName>
</protein>
<evidence type="ECO:0000256" key="2">
    <source>
        <dbReference type="ARBA" id="ARBA00022777"/>
    </source>
</evidence>
<dbReference type="InterPro" id="IPR029056">
    <property type="entry name" value="Ribokinase-like"/>
</dbReference>
<accession>A0A9X5GSX6</accession>
<dbReference type="AlphaFoldDB" id="A0A9X5GSX6"/>
<dbReference type="PANTHER" id="PTHR10584:SF166">
    <property type="entry name" value="RIBOKINASE"/>
    <property type="match status" value="1"/>
</dbReference>
<dbReference type="EMBL" id="QZDT01000008">
    <property type="protein sequence ID" value="NBJ92382.1"/>
    <property type="molecule type" value="Genomic_DNA"/>
</dbReference>
<dbReference type="PANTHER" id="PTHR10584">
    <property type="entry name" value="SUGAR KINASE"/>
    <property type="match status" value="1"/>
</dbReference>
<dbReference type="SUPFAM" id="SSF53613">
    <property type="entry name" value="Ribokinase-like"/>
    <property type="match status" value="1"/>
</dbReference>
<gene>
    <name evidence="4" type="ORF">D5281_07165</name>
</gene>
<organism evidence="4 5">
    <name type="scientific">Parablautia muri</name>
    <dbReference type="NCBI Taxonomy" id="2320879"/>
    <lineage>
        <taxon>Bacteria</taxon>
        <taxon>Bacillati</taxon>
        <taxon>Bacillota</taxon>
        <taxon>Clostridia</taxon>
        <taxon>Lachnospirales</taxon>
        <taxon>Lachnospiraceae</taxon>
        <taxon>Parablautia</taxon>
    </lineage>
</organism>
<proteinExistence type="predicted"/>
<evidence type="ECO:0000313" key="5">
    <source>
        <dbReference type="Proteomes" id="UP001154420"/>
    </source>
</evidence>
<reference evidence="4" key="1">
    <citation type="submission" date="2018-09" db="EMBL/GenBank/DDBJ databases">
        <title>Murine metabolic-syndrome-specific gut microbial biobank.</title>
        <authorList>
            <person name="Liu C."/>
        </authorList>
    </citation>
    <scope>NUCLEOTIDE SEQUENCE</scope>
    <source>
        <strain evidence="4">D42-62</strain>
    </source>
</reference>
<sequence length="303" mass="33019">MGFAGGAGFANLDLLYAGLDGLPKKGQEIYAKGFDIQLGGGVPATMIHLGRLGVSSKLLTFIGEDFLSGFVKRALESYEVETVNLYKGKGWPVTISSALIFDGDRSFVSYQDEIEITPWHVEQVYRQLSGAKVVDMQAGFLEAYQKLSGEGTIQVFDTGWEEDLSIEKYRDYLEVADYYVPNQKEALKITGESTLEGAAQKLSKYFKDVIIKLDKDGCLVKNSGGMKVIPPLPNVKAVDATGAGDAFMSGFMYGLYHDYPVEQCIRFGNVTGGICVQGMGCLAKYVGEEELLRLALEASQSLA</sequence>
<name>A0A9X5GSX6_9FIRM</name>
<dbReference type="Gene3D" id="3.40.1190.20">
    <property type="match status" value="1"/>
</dbReference>
<feature type="domain" description="Carbohydrate kinase PfkB" evidence="3">
    <location>
        <begin position="30"/>
        <end position="282"/>
    </location>
</feature>
<dbReference type="OrthoDB" id="9788681at2"/>
<dbReference type="Proteomes" id="UP001154420">
    <property type="component" value="Unassembled WGS sequence"/>
</dbReference>
<dbReference type="GO" id="GO:0016301">
    <property type="term" value="F:kinase activity"/>
    <property type="evidence" value="ECO:0007669"/>
    <property type="project" value="UniProtKB-KW"/>
</dbReference>